<gene>
    <name evidence="2" type="ORF">DFR31_2420</name>
</gene>
<dbReference type="AlphaFoldDB" id="A0A498BUJ3"/>
<keyword evidence="3" id="KW-1185">Reference proteome</keyword>
<dbReference type="Proteomes" id="UP000275461">
    <property type="component" value="Unassembled WGS sequence"/>
</dbReference>
<comment type="caution">
    <text evidence="2">The sequence shown here is derived from an EMBL/GenBank/DDBJ whole genome shotgun (WGS) entry which is preliminary data.</text>
</comment>
<sequence>MRAILTPCLLTLLILAPAGAALALQPLPGPDDTRVVPDEVLAEQRGGFFGRNGMEIAIGLEQATAINGEEVHRTVLRELAPLGRGGNVPADALRQVVINTGNDGTTVRQLSDQTIGWVTAIQNELDGQQIQHTTIMQLELNNVEMPRSDLARSLERQLIEGSISH</sequence>
<organism evidence="2 3">
    <name type="scientific">Alkalispirillum mobile</name>
    <dbReference type="NCBI Taxonomy" id="85925"/>
    <lineage>
        <taxon>Bacteria</taxon>
        <taxon>Pseudomonadati</taxon>
        <taxon>Pseudomonadota</taxon>
        <taxon>Gammaproteobacteria</taxon>
        <taxon>Chromatiales</taxon>
        <taxon>Ectothiorhodospiraceae</taxon>
        <taxon>Alkalispirillum</taxon>
    </lineage>
</organism>
<feature type="signal peptide" evidence="1">
    <location>
        <begin position="1"/>
        <end position="23"/>
    </location>
</feature>
<evidence type="ECO:0000313" key="2">
    <source>
        <dbReference type="EMBL" id="RLK47102.1"/>
    </source>
</evidence>
<accession>A0A498BUJ3</accession>
<dbReference type="EMBL" id="RCDA01000004">
    <property type="protein sequence ID" value="RLK47102.1"/>
    <property type="molecule type" value="Genomic_DNA"/>
</dbReference>
<reference evidence="2 3" key="1">
    <citation type="submission" date="2018-10" db="EMBL/GenBank/DDBJ databases">
        <title>Genomic Encyclopedia of Type Strains, Phase IV (KMG-IV): sequencing the most valuable type-strain genomes for metagenomic binning, comparative biology and taxonomic classification.</title>
        <authorList>
            <person name="Goeker M."/>
        </authorList>
    </citation>
    <scope>NUCLEOTIDE SEQUENCE [LARGE SCALE GENOMIC DNA]</scope>
    <source>
        <strain evidence="2 3">DSM 12769</strain>
    </source>
</reference>
<evidence type="ECO:0000256" key="1">
    <source>
        <dbReference type="SAM" id="SignalP"/>
    </source>
</evidence>
<protein>
    <submittedName>
        <fullName evidence="2">Uncharacterized protein</fullName>
    </submittedName>
</protein>
<feature type="chain" id="PRO_5019781333" evidence="1">
    <location>
        <begin position="24"/>
        <end position="165"/>
    </location>
</feature>
<evidence type="ECO:0000313" key="3">
    <source>
        <dbReference type="Proteomes" id="UP000275461"/>
    </source>
</evidence>
<keyword evidence="1" id="KW-0732">Signal</keyword>
<name>A0A498BUJ3_9GAMM</name>
<proteinExistence type="predicted"/>